<organism evidence="1 2">
    <name type="scientific">Actinomycetospora atypica</name>
    <dbReference type="NCBI Taxonomy" id="1290095"/>
    <lineage>
        <taxon>Bacteria</taxon>
        <taxon>Bacillati</taxon>
        <taxon>Actinomycetota</taxon>
        <taxon>Actinomycetes</taxon>
        <taxon>Pseudonocardiales</taxon>
        <taxon>Pseudonocardiaceae</taxon>
        <taxon>Actinomycetospora</taxon>
    </lineage>
</organism>
<comment type="caution">
    <text evidence="1">The sequence shown here is derived from an EMBL/GenBank/DDBJ whole genome shotgun (WGS) entry which is preliminary data.</text>
</comment>
<evidence type="ECO:0000313" key="2">
    <source>
        <dbReference type="Proteomes" id="UP001595947"/>
    </source>
</evidence>
<dbReference type="Proteomes" id="UP001595947">
    <property type="component" value="Unassembled WGS sequence"/>
</dbReference>
<dbReference type="EMBL" id="JBHSIV010000002">
    <property type="protein sequence ID" value="MFC5061141.1"/>
    <property type="molecule type" value="Genomic_DNA"/>
</dbReference>
<dbReference type="RefSeq" id="WP_378034493.1">
    <property type="nucleotide sequence ID" value="NZ_JBHSIV010000002.1"/>
</dbReference>
<protein>
    <submittedName>
        <fullName evidence="1">Uncharacterized protein</fullName>
    </submittedName>
</protein>
<accession>A0ABV9YEU6</accession>
<gene>
    <name evidence="1" type="ORF">ACFPBZ_02910</name>
</gene>
<evidence type="ECO:0000313" key="1">
    <source>
        <dbReference type="EMBL" id="MFC5061141.1"/>
    </source>
</evidence>
<keyword evidence="2" id="KW-1185">Reference proteome</keyword>
<proteinExistence type="predicted"/>
<sequence>MYLVDAFLSLAEGENALAMCAIARSMLELSAFLHEVHARLLVASFTASPTDWRQAGEKFFGLVLRARFATSSSWKRDWLLKEGVPVGRLKPFNIGSCVSGLSSQSGQEDAASRYDQLCDFVHHNLSGAALVNSGDADAHYADLPAGVRVINTNGAMRVTQYEYPASGSNYTDLLDDLAVGFLRDANASVRWLDATPESPYSPELLLSLTGSSSGAIDLRNND</sequence>
<reference evidence="2" key="1">
    <citation type="journal article" date="2019" name="Int. J. Syst. Evol. Microbiol.">
        <title>The Global Catalogue of Microorganisms (GCM) 10K type strain sequencing project: providing services to taxonomists for standard genome sequencing and annotation.</title>
        <authorList>
            <consortium name="The Broad Institute Genomics Platform"/>
            <consortium name="The Broad Institute Genome Sequencing Center for Infectious Disease"/>
            <person name="Wu L."/>
            <person name="Ma J."/>
        </authorList>
    </citation>
    <scope>NUCLEOTIDE SEQUENCE [LARGE SCALE GENOMIC DNA]</scope>
    <source>
        <strain evidence="2">CGMCC 4.7093</strain>
    </source>
</reference>
<name>A0ABV9YEU6_9PSEU</name>